<organism evidence="3 4">
    <name type="scientific">Rudaeicoccus suwonensis</name>
    <dbReference type="NCBI Taxonomy" id="657409"/>
    <lineage>
        <taxon>Bacteria</taxon>
        <taxon>Bacillati</taxon>
        <taxon>Actinomycetota</taxon>
        <taxon>Actinomycetes</taxon>
        <taxon>Micrococcales</taxon>
        <taxon>Dermacoccaceae</taxon>
        <taxon>Rudaeicoccus</taxon>
    </lineage>
</organism>
<dbReference type="InterPro" id="IPR004175">
    <property type="entry name" value="RNA_CPDase"/>
</dbReference>
<comment type="function">
    <text evidence="2">Hydrolyzes RNA 2',3'-cyclic phosphodiester to an RNA 2'-phosphomonoester.</text>
</comment>
<dbReference type="NCBIfam" id="TIGR02258">
    <property type="entry name" value="2_5_ligase"/>
    <property type="match status" value="1"/>
</dbReference>
<feature type="active site" description="Proton acceptor" evidence="2">
    <location>
        <position position="129"/>
    </location>
</feature>
<dbReference type="EC" id="3.1.4.58" evidence="2"/>
<dbReference type="GO" id="GO:0004113">
    <property type="term" value="F:2',3'-cyclic-nucleotide 3'-phosphodiesterase activity"/>
    <property type="evidence" value="ECO:0007669"/>
    <property type="project" value="InterPro"/>
</dbReference>
<dbReference type="Pfam" id="PF13563">
    <property type="entry name" value="2_5_RNA_ligase2"/>
    <property type="match status" value="1"/>
</dbReference>
<dbReference type="PANTHER" id="PTHR35561:SF1">
    <property type="entry name" value="RNA 2',3'-CYCLIC PHOSPHODIESTERASE"/>
    <property type="match status" value="1"/>
</dbReference>
<dbReference type="InterPro" id="IPR009097">
    <property type="entry name" value="Cyclic_Pdiesterase"/>
</dbReference>
<keyword evidence="4" id="KW-1185">Reference proteome</keyword>
<dbReference type="PANTHER" id="PTHR35561">
    <property type="entry name" value="RNA 2',3'-CYCLIC PHOSPHODIESTERASE"/>
    <property type="match status" value="1"/>
</dbReference>
<comment type="catalytic activity">
    <reaction evidence="2">
        <text>a 3'-end 2',3'-cyclophospho-ribonucleotide-RNA + H2O = a 3'-end 2'-phospho-ribonucleotide-RNA + H(+)</text>
        <dbReference type="Rhea" id="RHEA:11828"/>
        <dbReference type="Rhea" id="RHEA-COMP:10464"/>
        <dbReference type="Rhea" id="RHEA-COMP:17353"/>
        <dbReference type="ChEBI" id="CHEBI:15377"/>
        <dbReference type="ChEBI" id="CHEBI:15378"/>
        <dbReference type="ChEBI" id="CHEBI:83064"/>
        <dbReference type="ChEBI" id="CHEBI:173113"/>
        <dbReference type="EC" id="3.1.4.58"/>
    </reaction>
</comment>
<evidence type="ECO:0000256" key="2">
    <source>
        <dbReference type="HAMAP-Rule" id="MF_01940"/>
    </source>
</evidence>
<feature type="short sequence motif" description="HXTX 1" evidence="2">
    <location>
        <begin position="39"/>
        <end position="42"/>
    </location>
</feature>
<keyword evidence="1 2" id="KW-0378">Hydrolase</keyword>
<proteinExistence type="inferred from homology"/>
<dbReference type="Proteomes" id="UP000318297">
    <property type="component" value="Unassembled WGS sequence"/>
</dbReference>
<evidence type="ECO:0000313" key="3">
    <source>
        <dbReference type="EMBL" id="TWE10446.1"/>
    </source>
</evidence>
<dbReference type="EMBL" id="VIVQ01000002">
    <property type="protein sequence ID" value="TWE10446.1"/>
    <property type="molecule type" value="Genomic_DNA"/>
</dbReference>
<comment type="caution">
    <text evidence="3">The sequence shown here is derived from an EMBL/GenBank/DDBJ whole genome shotgun (WGS) entry which is preliminary data.</text>
</comment>
<evidence type="ECO:0000256" key="1">
    <source>
        <dbReference type="ARBA" id="ARBA00022801"/>
    </source>
</evidence>
<feature type="active site" description="Proton donor" evidence="2">
    <location>
        <position position="39"/>
    </location>
</feature>
<comment type="caution">
    <text evidence="2">Lacks conserved residue(s) required for the propagation of feature annotation.</text>
</comment>
<comment type="similarity">
    <text evidence="2">Belongs to the 2H phosphoesterase superfamily. ThpR family.</text>
</comment>
<dbReference type="GO" id="GO:0016874">
    <property type="term" value="F:ligase activity"/>
    <property type="evidence" value="ECO:0007669"/>
    <property type="project" value="UniProtKB-KW"/>
</dbReference>
<name>A0A561E4A2_9MICO</name>
<gene>
    <name evidence="3" type="ORF">BKA23_2807</name>
</gene>
<reference evidence="3 4" key="1">
    <citation type="submission" date="2019-06" db="EMBL/GenBank/DDBJ databases">
        <title>Sequencing the genomes of 1000 actinobacteria strains.</title>
        <authorList>
            <person name="Klenk H.-P."/>
        </authorList>
    </citation>
    <scope>NUCLEOTIDE SEQUENCE [LARGE SCALE GENOMIC DNA]</scope>
    <source>
        <strain evidence="3 4">DSM 19560</strain>
    </source>
</reference>
<dbReference type="GO" id="GO:0008664">
    <property type="term" value="F:RNA 2',3'-cyclic 3'-phosphodiesterase activity"/>
    <property type="evidence" value="ECO:0007669"/>
    <property type="project" value="UniProtKB-EC"/>
</dbReference>
<keyword evidence="3" id="KW-0436">Ligase</keyword>
<dbReference type="HAMAP" id="MF_01940">
    <property type="entry name" value="RNA_CPDase"/>
    <property type="match status" value="1"/>
</dbReference>
<accession>A0A561E4A2</accession>
<dbReference type="Gene3D" id="3.90.1140.10">
    <property type="entry name" value="Cyclic phosphodiesterase"/>
    <property type="match status" value="1"/>
</dbReference>
<evidence type="ECO:0000313" key="4">
    <source>
        <dbReference type="Proteomes" id="UP000318297"/>
    </source>
</evidence>
<protein>
    <recommendedName>
        <fullName evidence="2">RNA 2',3'-cyclic phosphodiesterase</fullName>
        <shortName evidence="2">RNA 2',3'-CPDase</shortName>
        <ecNumber evidence="2">3.1.4.58</ecNumber>
    </recommendedName>
</protein>
<dbReference type="AlphaFoldDB" id="A0A561E4A2"/>
<sequence length="195" mass="21399">MAMSRMFVAVVPPLPVKEDLAEFLQPRAEHPWIDADQWHVTLAFLADVQDARLDDLIDGLTAAGAKRKPFGLQLSGAGAFPDPSRAKVLWMDPTGMPGDLAELDRLAANTRAAAAHSGAAPDGRTFRRHLSVSRLSRPSQQMRWVQVLDTYRGPCWQVEDFELIRSYLGEGPHGRPRYETVGTFPLGVSGPAAQT</sequence>
<dbReference type="SUPFAM" id="SSF55144">
    <property type="entry name" value="LigT-like"/>
    <property type="match status" value="1"/>
</dbReference>